<sequence>MTDDLTGLFHRKHFISNATQYLNHYTDISVLLMDIDNFKGVNDKYGHDVMLETLFKRDSRRLLMM</sequence>
<name>A0A6I5A386_9BACI</name>
<dbReference type="InterPro" id="IPR043128">
    <property type="entry name" value="Rev_trsase/Diguanyl_cyclase"/>
</dbReference>
<protein>
    <submittedName>
        <fullName evidence="2">Diguanylate cyclase</fullName>
    </submittedName>
</protein>
<comment type="caution">
    <text evidence="2">The sequence shown here is derived from an EMBL/GenBank/DDBJ whole genome shotgun (WGS) entry which is preliminary data.</text>
</comment>
<proteinExistence type="predicted"/>
<evidence type="ECO:0000313" key="3">
    <source>
        <dbReference type="Proteomes" id="UP000468638"/>
    </source>
</evidence>
<dbReference type="InterPro" id="IPR029787">
    <property type="entry name" value="Nucleotide_cyclase"/>
</dbReference>
<accession>A0A6I5A386</accession>
<dbReference type="PROSITE" id="PS50887">
    <property type="entry name" value="GGDEF"/>
    <property type="match status" value="1"/>
</dbReference>
<evidence type="ECO:0000259" key="1">
    <source>
        <dbReference type="PROSITE" id="PS50887"/>
    </source>
</evidence>
<dbReference type="SUPFAM" id="SSF55073">
    <property type="entry name" value="Nucleotide cyclase"/>
    <property type="match status" value="1"/>
</dbReference>
<dbReference type="Gene3D" id="3.30.70.270">
    <property type="match status" value="1"/>
</dbReference>
<dbReference type="InterPro" id="IPR000160">
    <property type="entry name" value="GGDEF_dom"/>
</dbReference>
<evidence type="ECO:0000313" key="2">
    <source>
        <dbReference type="EMBL" id="MYL32959.1"/>
    </source>
</evidence>
<dbReference type="NCBIfam" id="TIGR00254">
    <property type="entry name" value="GGDEF"/>
    <property type="match status" value="1"/>
</dbReference>
<organism evidence="2 3">
    <name type="scientific">Pontibacillus yanchengensis</name>
    <dbReference type="NCBI Taxonomy" id="462910"/>
    <lineage>
        <taxon>Bacteria</taxon>
        <taxon>Bacillati</taxon>
        <taxon>Bacillota</taxon>
        <taxon>Bacilli</taxon>
        <taxon>Bacillales</taxon>
        <taxon>Bacillaceae</taxon>
        <taxon>Pontibacillus</taxon>
    </lineage>
</organism>
<feature type="domain" description="GGDEF" evidence="1">
    <location>
        <begin position="26"/>
        <end position="65"/>
    </location>
</feature>
<gene>
    <name evidence="2" type="ORF">GLW05_05045</name>
</gene>
<dbReference type="AlphaFoldDB" id="A0A6I5A386"/>
<dbReference type="Pfam" id="PF00990">
    <property type="entry name" value="GGDEF"/>
    <property type="match status" value="1"/>
</dbReference>
<dbReference type="OrthoDB" id="9759607at2"/>
<dbReference type="EMBL" id="WMEQ01000002">
    <property type="protein sequence ID" value="MYL32959.1"/>
    <property type="molecule type" value="Genomic_DNA"/>
</dbReference>
<dbReference type="Proteomes" id="UP000468638">
    <property type="component" value="Unassembled WGS sequence"/>
</dbReference>
<reference evidence="2 3" key="1">
    <citation type="submission" date="2019-11" db="EMBL/GenBank/DDBJ databases">
        <title>Genome sequences of 17 halophilic strains isolated from different environments.</title>
        <authorList>
            <person name="Furrow R.E."/>
        </authorList>
    </citation>
    <scope>NUCLEOTIDE SEQUENCE [LARGE SCALE GENOMIC DNA]</scope>
    <source>
        <strain evidence="2 3">22514_16_FS</strain>
    </source>
</reference>